<keyword evidence="9" id="KW-1185">Reference proteome</keyword>
<dbReference type="InterPro" id="IPR023584">
    <property type="entry name" value="Ribosome_recyc_fac_dom"/>
</dbReference>
<dbReference type="KEGG" id="abac:LuPra_04191"/>
<protein>
    <recommendedName>
        <fullName evidence="6">Ribosome-recycling factor</fullName>
        <shortName evidence="6">RRF</shortName>
    </recommendedName>
    <alternativeName>
        <fullName evidence="6">Ribosome-releasing factor</fullName>
    </alternativeName>
</protein>
<dbReference type="CDD" id="cd00520">
    <property type="entry name" value="RRF"/>
    <property type="match status" value="1"/>
</dbReference>
<dbReference type="GO" id="GO:0005829">
    <property type="term" value="C:cytosol"/>
    <property type="evidence" value="ECO:0007669"/>
    <property type="project" value="GOC"/>
</dbReference>
<keyword evidence="4 6" id="KW-0648">Protein biosynthesis</keyword>
<dbReference type="AlphaFoldDB" id="A0A143PS26"/>
<evidence type="ECO:0000256" key="5">
    <source>
        <dbReference type="ARBA" id="ARBA00025050"/>
    </source>
</evidence>
<sequence>MDVTDLKSLFDESRKRMGGVLDHLKREMAGVRTGRASTALLDNVHVEAYGSSMPLNQVAQLSVPESTLIVAQPFDPQLMGAIEKAIRSANLGLNPANDGKVVRIPLPALTEERRKELTKVIHKLAEEARNGVRQVRRDANDRLKKLLKDHDISEDDERRGLDEVQKLTDQHVGLIDDFQKKKDQELLTV</sequence>
<evidence type="ECO:0000313" key="9">
    <source>
        <dbReference type="Proteomes" id="UP000076079"/>
    </source>
</evidence>
<dbReference type="GO" id="GO:0002184">
    <property type="term" value="P:cytoplasmic translational termination"/>
    <property type="evidence" value="ECO:0007669"/>
    <property type="project" value="TreeGrafter"/>
</dbReference>
<dbReference type="OrthoDB" id="9804006at2"/>
<organism evidence="8 9">
    <name type="scientific">Luteitalea pratensis</name>
    <dbReference type="NCBI Taxonomy" id="1855912"/>
    <lineage>
        <taxon>Bacteria</taxon>
        <taxon>Pseudomonadati</taxon>
        <taxon>Acidobacteriota</taxon>
        <taxon>Vicinamibacteria</taxon>
        <taxon>Vicinamibacterales</taxon>
        <taxon>Vicinamibacteraceae</taxon>
        <taxon>Luteitalea</taxon>
    </lineage>
</organism>
<evidence type="ECO:0000313" key="8">
    <source>
        <dbReference type="EMBL" id="AMY10948.1"/>
    </source>
</evidence>
<dbReference type="InterPro" id="IPR002661">
    <property type="entry name" value="Ribosome_recyc_fac"/>
</dbReference>
<evidence type="ECO:0000256" key="3">
    <source>
        <dbReference type="ARBA" id="ARBA00022490"/>
    </source>
</evidence>
<dbReference type="STRING" id="1855912.LuPra_04191"/>
<dbReference type="Gene3D" id="3.30.1360.40">
    <property type="match status" value="1"/>
</dbReference>
<evidence type="ECO:0000256" key="2">
    <source>
        <dbReference type="ARBA" id="ARBA00005912"/>
    </source>
</evidence>
<dbReference type="RefSeq" id="WP_110172540.1">
    <property type="nucleotide sequence ID" value="NZ_CP015136.1"/>
</dbReference>
<evidence type="ECO:0000256" key="4">
    <source>
        <dbReference type="ARBA" id="ARBA00022917"/>
    </source>
</evidence>
<dbReference type="FunFam" id="3.30.1360.40:FF:000001">
    <property type="entry name" value="Ribosome-recycling factor"/>
    <property type="match status" value="1"/>
</dbReference>
<comment type="function">
    <text evidence="5 6">Responsible for the release of ribosomes from messenger RNA at the termination of protein biosynthesis. May increase the efficiency of translation by recycling ribosomes from one round of translation to another.</text>
</comment>
<keyword evidence="3 6" id="KW-0963">Cytoplasm</keyword>
<feature type="domain" description="Ribosome recycling factor" evidence="7">
    <location>
        <begin position="24"/>
        <end position="187"/>
    </location>
</feature>
<dbReference type="EMBL" id="CP015136">
    <property type="protein sequence ID" value="AMY10948.1"/>
    <property type="molecule type" value="Genomic_DNA"/>
</dbReference>
<dbReference type="NCBIfam" id="TIGR00496">
    <property type="entry name" value="frr"/>
    <property type="match status" value="1"/>
</dbReference>
<dbReference type="Proteomes" id="UP000076079">
    <property type="component" value="Chromosome"/>
</dbReference>
<comment type="similarity">
    <text evidence="2 6">Belongs to the RRF family.</text>
</comment>
<dbReference type="Gene3D" id="1.10.132.20">
    <property type="entry name" value="Ribosome-recycling factor"/>
    <property type="match status" value="1"/>
</dbReference>
<reference evidence="9" key="2">
    <citation type="submission" date="2016-04" db="EMBL/GenBank/DDBJ databases">
        <title>First Complete Genome Sequence of a Subdivision 6 Acidobacterium.</title>
        <authorList>
            <person name="Huang S."/>
            <person name="Vieira S."/>
            <person name="Bunk B."/>
            <person name="Riedel T."/>
            <person name="Sproeer C."/>
            <person name="Overmann J."/>
        </authorList>
    </citation>
    <scope>NUCLEOTIDE SEQUENCE [LARGE SCALE GENOMIC DNA]</scope>
    <source>
        <strain evidence="9">DSM 100886 HEG_-6_39</strain>
    </source>
</reference>
<dbReference type="PANTHER" id="PTHR20982">
    <property type="entry name" value="RIBOSOME RECYCLING FACTOR"/>
    <property type="match status" value="1"/>
</dbReference>
<dbReference type="InterPro" id="IPR036191">
    <property type="entry name" value="RRF_sf"/>
</dbReference>
<dbReference type="PATRIC" id="fig|1813736.3.peg.4430"/>
<name>A0A143PS26_LUTPR</name>
<evidence type="ECO:0000256" key="1">
    <source>
        <dbReference type="ARBA" id="ARBA00004496"/>
    </source>
</evidence>
<comment type="subcellular location">
    <subcellularLocation>
        <location evidence="1 6">Cytoplasm</location>
    </subcellularLocation>
</comment>
<dbReference type="FunFam" id="1.10.132.20:FF:000001">
    <property type="entry name" value="Ribosome-recycling factor"/>
    <property type="match status" value="1"/>
</dbReference>
<dbReference type="HAMAP" id="MF_00040">
    <property type="entry name" value="RRF"/>
    <property type="match status" value="1"/>
</dbReference>
<reference evidence="8 9" key="1">
    <citation type="journal article" date="2016" name="Genome Announc.">
        <title>First Complete Genome Sequence of a Subdivision 6 Acidobacterium Strain.</title>
        <authorList>
            <person name="Huang S."/>
            <person name="Vieira S."/>
            <person name="Bunk B."/>
            <person name="Riedel T."/>
            <person name="Sproer C."/>
            <person name="Overmann J."/>
        </authorList>
    </citation>
    <scope>NUCLEOTIDE SEQUENCE [LARGE SCALE GENOMIC DNA]</scope>
    <source>
        <strain evidence="9">DSM 100886 HEG_-6_39</strain>
    </source>
</reference>
<evidence type="ECO:0000256" key="6">
    <source>
        <dbReference type="HAMAP-Rule" id="MF_00040"/>
    </source>
</evidence>
<gene>
    <name evidence="6 8" type="primary">frr</name>
    <name evidence="8" type="ORF">LuPra_04191</name>
</gene>
<dbReference type="Pfam" id="PF01765">
    <property type="entry name" value="RRF"/>
    <property type="match status" value="1"/>
</dbReference>
<dbReference type="GO" id="GO:0043023">
    <property type="term" value="F:ribosomal large subunit binding"/>
    <property type="evidence" value="ECO:0007669"/>
    <property type="project" value="TreeGrafter"/>
</dbReference>
<evidence type="ECO:0000259" key="7">
    <source>
        <dbReference type="Pfam" id="PF01765"/>
    </source>
</evidence>
<accession>A0A143PS26</accession>
<dbReference type="SUPFAM" id="SSF55194">
    <property type="entry name" value="Ribosome recycling factor, RRF"/>
    <property type="match status" value="1"/>
</dbReference>
<proteinExistence type="inferred from homology"/>
<dbReference type="PANTHER" id="PTHR20982:SF3">
    <property type="entry name" value="MITOCHONDRIAL RIBOSOME RECYCLING FACTOR PSEUDO 1"/>
    <property type="match status" value="1"/>
</dbReference>